<feature type="compositionally biased region" description="Polar residues" evidence="1">
    <location>
        <begin position="174"/>
        <end position="189"/>
    </location>
</feature>
<feature type="compositionally biased region" description="Basic and acidic residues" evidence="1">
    <location>
        <begin position="37"/>
        <end position="46"/>
    </location>
</feature>
<name>A0A8K0W3J4_9PLEO</name>
<dbReference type="AlphaFoldDB" id="A0A8K0W3J4"/>
<evidence type="ECO:0000313" key="2">
    <source>
        <dbReference type="EMBL" id="KAH7093379.1"/>
    </source>
</evidence>
<proteinExistence type="predicted"/>
<protein>
    <submittedName>
        <fullName evidence="2">Uncharacterized protein</fullName>
    </submittedName>
</protein>
<feature type="region of interest" description="Disordered" evidence="1">
    <location>
        <begin position="1"/>
        <end position="46"/>
    </location>
</feature>
<comment type="caution">
    <text evidence="2">The sequence shown here is derived from an EMBL/GenBank/DDBJ whole genome shotgun (WGS) entry which is preliminary data.</text>
</comment>
<dbReference type="EMBL" id="JAGMVJ010000002">
    <property type="protein sequence ID" value="KAH7093379.1"/>
    <property type="molecule type" value="Genomic_DNA"/>
</dbReference>
<keyword evidence="3" id="KW-1185">Reference proteome</keyword>
<reference evidence="2" key="1">
    <citation type="journal article" date="2021" name="Nat. Commun.">
        <title>Genetic determinants of endophytism in the Arabidopsis root mycobiome.</title>
        <authorList>
            <person name="Mesny F."/>
            <person name="Miyauchi S."/>
            <person name="Thiergart T."/>
            <person name="Pickel B."/>
            <person name="Atanasova L."/>
            <person name="Karlsson M."/>
            <person name="Huettel B."/>
            <person name="Barry K.W."/>
            <person name="Haridas S."/>
            <person name="Chen C."/>
            <person name="Bauer D."/>
            <person name="Andreopoulos W."/>
            <person name="Pangilinan J."/>
            <person name="LaButti K."/>
            <person name="Riley R."/>
            <person name="Lipzen A."/>
            <person name="Clum A."/>
            <person name="Drula E."/>
            <person name="Henrissat B."/>
            <person name="Kohler A."/>
            <person name="Grigoriev I.V."/>
            <person name="Martin F.M."/>
            <person name="Hacquard S."/>
        </authorList>
    </citation>
    <scope>NUCLEOTIDE SEQUENCE</scope>
    <source>
        <strain evidence="2">MPI-SDFR-AT-0120</strain>
    </source>
</reference>
<feature type="region of interest" description="Disordered" evidence="1">
    <location>
        <begin position="170"/>
        <end position="191"/>
    </location>
</feature>
<sequence length="413" mass="46228">MEDAADENAQFERQEDETLALEMAETREETEQTNLAKDTEAADERENADVTITEHDIDETTDVIDEIMEMVAAEKVMPEPAATIATEDAQPEDAGMTAARSEVPEPTVTIAGDDQDVHFEEGVATEVEHYSGQETRQRVVPCDVSPAVVEQASVTSATLDEHKPVDIAMKPKTRSQPEGPQAANGTAPGNVSGEAIITAQSLAQPTHKPNELITPIVNPEAFPINRIQDIQALRYPLARITGVWAHRKTCGDVVQVTIDMQDGPVDHFIINDARLITAFGLREGNDFITVHEPYLRHMETFNIRIFPNQRVCSMKAFVVGEMVSARHAYLYWLEFRGSADPKGEPWVQEARRIATQIGRRALDVWKEIDGYWQLEHGSGGRMYRENRMKYLGEDPVIHENDLHEKKMTMSVWG</sequence>
<gene>
    <name evidence="2" type="ORF">FB567DRAFT_515229</name>
</gene>
<evidence type="ECO:0000313" key="3">
    <source>
        <dbReference type="Proteomes" id="UP000813461"/>
    </source>
</evidence>
<evidence type="ECO:0000256" key="1">
    <source>
        <dbReference type="SAM" id="MobiDB-lite"/>
    </source>
</evidence>
<dbReference type="OrthoDB" id="3795350at2759"/>
<dbReference type="Proteomes" id="UP000813461">
    <property type="component" value="Unassembled WGS sequence"/>
</dbReference>
<organism evidence="2 3">
    <name type="scientific">Paraphoma chrysanthemicola</name>
    <dbReference type="NCBI Taxonomy" id="798071"/>
    <lineage>
        <taxon>Eukaryota</taxon>
        <taxon>Fungi</taxon>
        <taxon>Dikarya</taxon>
        <taxon>Ascomycota</taxon>
        <taxon>Pezizomycotina</taxon>
        <taxon>Dothideomycetes</taxon>
        <taxon>Pleosporomycetidae</taxon>
        <taxon>Pleosporales</taxon>
        <taxon>Pleosporineae</taxon>
        <taxon>Phaeosphaeriaceae</taxon>
        <taxon>Paraphoma</taxon>
    </lineage>
</organism>
<accession>A0A8K0W3J4</accession>